<dbReference type="Gene3D" id="3.90.1570.10">
    <property type="entry name" value="tt1808, chain A"/>
    <property type="match status" value="1"/>
</dbReference>
<keyword evidence="2" id="KW-0255">Endonuclease</keyword>
<feature type="domain" description="Putative restriction endonuclease" evidence="1">
    <location>
        <begin position="17"/>
        <end position="171"/>
    </location>
</feature>
<dbReference type="Proteomes" id="UP000245697">
    <property type="component" value="Unassembled WGS sequence"/>
</dbReference>
<dbReference type="PANTHER" id="PTHR35400:SF3">
    <property type="entry name" value="SLL1072 PROTEIN"/>
    <property type="match status" value="1"/>
</dbReference>
<dbReference type="RefSeq" id="WP_109591350.1">
    <property type="nucleotide sequence ID" value="NZ_BONA01000009.1"/>
</dbReference>
<gene>
    <name evidence="2" type="ORF">BC793_103559</name>
</gene>
<comment type="caution">
    <text evidence="2">The sequence shown here is derived from an EMBL/GenBank/DDBJ whole genome shotgun (WGS) entry which is preliminary data.</text>
</comment>
<keyword evidence="3" id="KW-1185">Reference proteome</keyword>
<dbReference type="SUPFAM" id="SSF52980">
    <property type="entry name" value="Restriction endonuclease-like"/>
    <property type="match status" value="1"/>
</dbReference>
<reference evidence="2 3" key="1">
    <citation type="submission" date="2018-05" db="EMBL/GenBank/DDBJ databases">
        <title>Genomic Encyclopedia of Archaeal and Bacterial Type Strains, Phase II (KMG-II): from individual species to whole genera.</title>
        <authorList>
            <person name="Goeker M."/>
        </authorList>
    </citation>
    <scope>NUCLEOTIDE SEQUENCE [LARGE SCALE GENOMIC DNA]</scope>
    <source>
        <strain evidence="2 3">DSM 45184</strain>
    </source>
</reference>
<dbReference type="PANTHER" id="PTHR35400">
    <property type="entry name" value="SLR1083 PROTEIN"/>
    <property type="match status" value="1"/>
</dbReference>
<dbReference type="AlphaFoldDB" id="A0A316FPB3"/>
<keyword evidence="2" id="KW-0378">Hydrolase</keyword>
<dbReference type="CDD" id="cd06260">
    <property type="entry name" value="DUF820-like"/>
    <property type="match status" value="1"/>
</dbReference>
<dbReference type="InterPro" id="IPR008538">
    <property type="entry name" value="Uma2"/>
</dbReference>
<name>A0A316FPB3_9ACTN</name>
<protein>
    <submittedName>
        <fullName evidence="2">Uma2 family endonuclease</fullName>
    </submittedName>
</protein>
<keyword evidence="2" id="KW-0540">Nuclease</keyword>
<sequence>MTTALLHLDNRTWTESEFLAIGETPERIELFDGSLHVTPGPTPIHQRLSTRLAFILTPSAEAIGLFVHEAINVRVGTNRIPIPDLAITTMIDFEELVVDASDVRLICEILSPSNATTDRVLKMRYYADAGIPWYLLAEPKTATFTLYKLEGSEYAVHATAAPGELLEITEPVVATIDPADLLPPR</sequence>
<organism evidence="2 3">
    <name type="scientific">Actinoplanes xinjiangensis</name>
    <dbReference type="NCBI Taxonomy" id="512350"/>
    <lineage>
        <taxon>Bacteria</taxon>
        <taxon>Bacillati</taxon>
        <taxon>Actinomycetota</taxon>
        <taxon>Actinomycetes</taxon>
        <taxon>Micromonosporales</taxon>
        <taxon>Micromonosporaceae</taxon>
        <taxon>Actinoplanes</taxon>
    </lineage>
</organism>
<dbReference type="EMBL" id="QGGR01000003">
    <property type="protein sequence ID" value="PWK50671.1"/>
    <property type="molecule type" value="Genomic_DNA"/>
</dbReference>
<dbReference type="InterPro" id="IPR012296">
    <property type="entry name" value="Nuclease_put_TT1808"/>
</dbReference>
<dbReference type="InterPro" id="IPR011335">
    <property type="entry name" value="Restrct_endonuc-II-like"/>
</dbReference>
<dbReference type="Pfam" id="PF05685">
    <property type="entry name" value="Uma2"/>
    <property type="match status" value="1"/>
</dbReference>
<dbReference type="OrthoDB" id="9799703at2"/>
<proteinExistence type="predicted"/>
<evidence type="ECO:0000313" key="2">
    <source>
        <dbReference type="EMBL" id="PWK50671.1"/>
    </source>
</evidence>
<dbReference type="GO" id="GO:0004519">
    <property type="term" value="F:endonuclease activity"/>
    <property type="evidence" value="ECO:0007669"/>
    <property type="project" value="UniProtKB-KW"/>
</dbReference>
<evidence type="ECO:0000313" key="3">
    <source>
        <dbReference type="Proteomes" id="UP000245697"/>
    </source>
</evidence>
<accession>A0A316FPB3</accession>
<evidence type="ECO:0000259" key="1">
    <source>
        <dbReference type="Pfam" id="PF05685"/>
    </source>
</evidence>